<reference evidence="1" key="1">
    <citation type="submission" date="2022-10" db="EMBL/GenBank/DDBJ databases">
        <authorList>
            <person name="Chen Y."/>
            <person name="Dougan E. K."/>
            <person name="Chan C."/>
            <person name="Rhodes N."/>
            <person name="Thang M."/>
        </authorList>
    </citation>
    <scope>NUCLEOTIDE SEQUENCE</scope>
</reference>
<dbReference type="SUPFAM" id="SSF81383">
    <property type="entry name" value="F-box domain"/>
    <property type="match status" value="1"/>
</dbReference>
<organism evidence="1">
    <name type="scientific">Cladocopium goreaui</name>
    <dbReference type="NCBI Taxonomy" id="2562237"/>
    <lineage>
        <taxon>Eukaryota</taxon>
        <taxon>Sar</taxon>
        <taxon>Alveolata</taxon>
        <taxon>Dinophyceae</taxon>
        <taxon>Suessiales</taxon>
        <taxon>Symbiodiniaceae</taxon>
        <taxon>Cladocopium</taxon>
    </lineage>
</organism>
<reference evidence="2" key="2">
    <citation type="submission" date="2024-04" db="EMBL/GenBank/DDBJ databases">
        <authorList>
            <person name="Chen Y."/>
            <person name="Shah S."/>
            <person name="Dougan E. K."/>
            <person name="Thang M."/>
            <person name="Chan C."/>
        </authorList>
    </citation>
    <scope>NUCLEOTIDE SEQUENCE [LARGE SCALE GENOMIC DNA]</scope>
</reference>
<comment type="caution">
    <text evidence="1">The sequence shown here is derived from an EMBL/GenBank/DDBJ whole genome shotgun (WGS) entry which is preliminary data.</text>
</comment>
<evidence type="ECO:0000313" key="1">
    <source>
        <dbReference type="EMBL" id="CAI4005291.1"/>
    </source>
</evidence>
<keyword evidence="3" id="KW-1185">Reference proteome</keyword>
<protein>
    <submittedName>
        <fullName evidence="1">Uncharacterized protein</fullName>
    </submittedName>
</protein>
<proteinExistence type="predicted"/>
<dbReference type="Proteomes" id="UP001152797">
    <property type="component" value="Unassembled WGS sequence"/>
</dbReference>
<accession>A0A9P1GC21</accession>
<dbReference type="AlphaFoldDB" id="A0A9P1GC21"/>
<gene>
    <name evidence="1" type="ORF">C1SCF055_LOCUS31028</name>
</gene>
<name>A0A9P1GC21_9DINO</name>
<dbReference type="InterPro" id="IPR036047">
    <property type="entry name" value="F-box-like_dom_sf"/>
</dbReference>
<evidence type="ECO:0000313" key="3">
    <source>
        <dbReference type="Proteomes" id="UP001152797"/>
    </source>
</evidence>
<dbReference type="EMBL" id="CAMXCT030003595">
    <property type="protein sequence ID" value="CAL4792603.1"/>
    <property type="molecule type" value="Genomic_DNA"/>
</dbReference>
<evidence type="ECO:0000313" key="2">
    <source>
        <dbReference type="EMBL" id="CAL1158666.1"/>
    </source>
</evidence>
<sequence length="263" mass="29430">MTHSGNLYQLTRCFLGRTWFGTRQRQVVIEIFSYGVLQCLNCRALGFFEATCSAWRRQISESQLWPSLLLRELPVELSEDMTFDAEVKTLLAELLASKLELWNLSCSFIPCIPQKMCLDDKLQLSKLAQKVRQARDRASRNAKPGVHFYGVKLVHISWPDADDLLSNAMEFDNEVAGPWPLGLRACLQKPLVCLRGSCVKADGRWWDAHGISAARMGPGLLSAALQEARGLWCVMAMSDLTHAPSSDNYGGYNFLNGLGLEAM</sequence>
<dbReference type="EMBL" id="CAMXCT010003595">
    <property type="protein sequence ID" value="CAI4005291.1"/>
    <property type="molecule type" value="Genomic_DNA"/>
</dbReference>
<dbReference type="EMBL" id="CAMXCT020003595">
    <property type="protein sequence ID" value="CAL1158666.1"/>
    <property type="molecule type" value="Genomic_DNA"/>
</dbReference>